<sequence length="144" mass="16673">MDKSHIKTIMVFGVFDGYHEGHRYFLRSARKGGECLIVVVARDEYVERTKKRIPKHNLAVRIKSIKEGGLADYVYPSDAQEGSWNIIREKKPDSIALGYDQNMLYDSIARALPDFKTKHRFIYIDAHEPALYKSSILQGKKRRT</sequence>
<dbReference type="Gene3D" id="3.40.50.620">
    <property type="entry name" value="HUPs"/>
    <property type="match status" value="1"/>
</dbReference>
<keyword evidence="2" id="KW-0548">Nucleotidyltransferase</keyword>
<dbReference type="Pfam" id="PF01467">
    <property type="entry name" value="CTP_transf_like"/>
    <property type="match status" value="1"/>
</dbReference>
<dbReference type="InterPro" id="IPR004821">
    <property type="entry name" value="Cyt_trans-like"/>
</dbReference>
<evidence type="ECO:0000313" key="4">
    <source>
        <dbReference type="EMBL" id="PJE64781.1"/>
    </source>
</evidence>
<dbReference type="NCBIfam" id="TIGR00125">
    <property type="entry name" value="cyt_tran_rel"/>
    <property type="match status" value="1"/>
</dbReference>
<dbReference type="PANTHER" id="PTHR43793">
    <property type="entry name" value="FAD SYNTHASE"/>
    <property type="match status" value="1"/>
</dbReference>
<dbReference type="InterPro" id="IPR014729">
    <property type="entry name" value="Rossmann-like_a/b/a_fold"/>
</dbReference>
<dbReference type="AlphaFoldDB" id="A0A2M8KY08"/>
<evidence type="ECO:0000256" key="1">
    <source>
        <dbReference type="ARBA" id="ARBA00022679"/>
    </source>
</evidence>
<dbReference type="GO" id="GO:0016779">
    <property type="term" value="F:nucleotidyltransferase activity"/>
    <property type="evidence" value="ECO:0007669"/>
    <property type="project" value="UniProtKB-KW"/>
</dbReference>
<name>A0A2M8KY08_9BACT</name>
<evidence type="ECO:0000256" key="2">
    <source>
        <dbReference type="ARBA" id="ARBA00022695"/>
    </source>
</evidence>
<feature type="domain" description="Cytidyltransferase-like" evidence="3">
    <location>
        <begin position="11"/>
        <end position="101"/>
    </location>
</feature>
<dbReference type="Proteomes" id="UP000229098">
    <property type="component" value="Unassembled WGS sequence"/>
</dbReference>
<gene>
    <name evidence="4" type="ORF">COU90_00750</name>
</gene>
<dbReference type="SUPFAM" id="SSF52374">
    <property type="entry name" value="Nucleotidylyl transferase"/>
    <property type="match status" value="1"/>
</dbReference>
<accession>A0A2M8KY08</accession>
<evidence type="ECO:0000313" key="5">
    <source>
        <dbReference type="Proteomes" id="UP000229098"/>
    </source>
</evidence>
<organism evidence="4 5">
    <name type="scientific">Candidatus Ryanbacteria bacterium CG10_big_fil_rev_8_21_14_0_10_43_42</name>
    <dbReference type="NCBI Taxonomy" id="1974864"/>
    <lineage>
        <taxon>Bacteria</taxon>
        <taxon>Candidatus Ryaniibacteriota</taxon>
    </lineage>
</organism>
<dbReference type="EMBL" id="PFEF01000003">
    <property type="protein sequence ID" value="PJE64781.1"/>
    <property type="molecule type" value="Genomic_DNA"/>
</dbReference>
<evidence type="ECO:0000259" key="3">
    <source>
        <dbReference type="Pfam" id="PF01467"/>
    </source>
</evidence>
<reference evidence="5" key="1">
    <citation type="submission" date="2017-09" db="EMBL/GenBank/DDBJ databases">
        <title>Depth-based differentiation of microbial function through sediment-hosted aquifers and enrichment of novel symbionts in the deep terrestrial subsurface.</title>
        <authorList>
            <person name="Probst A.J."/>
            <person name="Ladd B."/>
            <person name="Jarett J.K."/>
            <person name="Geller-Mcgrath D.E."/>
            <person name="Sieber C.M.K."/>
            <person name="Emerson J.B."/>
            <person name="Anantharaman K."/>
            <person name="Thomas B.C."/>
            <person name="Malmstrom R."/>
            <person name="Stieglmeier M."/>
            <person name="Klingl A."/>
            <person name="Woyke T."/>
            <person name="Ryan C.M."/>
            <person name="Banfield J.F."/>
        </authorList>
    </citation>
    <scope>NUCLEOTIDE SEQUENCE [LARGE SCALE GENOMIC DNA]</scope>
</reference>
<comment type="caution">
    <text evidence="4">The sequence shown here is derived from an EMBL/GenBank/DDBJ whole genome shotgun (WGS) entry which is preliminary data.</text>
</comment>
<keyword evidence="1" id="KW-0808">Transferase</keyword>
<proteinExistence type="predicted"/>
<dbReference type="PANTHER" id="PTHR43793:SF1">
    <property type="entry name" value="FAD SYNTHASE"/>
    <property type="match status" value="1"/>
</dbReference>
<protein>
    <recommendedName>
        <fullName evidence="3">Cytidyltransferase-like domain-containing protein</fullName>
    </recommendedName>
</protein>
<dbReference type="InterPro" id="IPR050385">
    <property type="entry name" value="Archaeal_FAD_synthase"/>
</dbReference>